<dbReference type="Proteomes" id="UP001391051">
    <property type="component" value="Unassembled WGS sequence"/>
</dbReference>
<feature type="repeat" description="ANK" evidence="3">
    <location>
        <begin position="623"/>
        <end position="662"/>
    </location>
</feature>
<dbReference type="PROSITE" id="PS50088">
    <property type="entry name" value="ANK_REPEAT"/>
    <property type="match status" value="3"/>
</dbReference>
<organism evidence="5 6">
    <name type="scientific">Apiospora aurea</name>
    <dbReference type="NCBI Taxonomy" id="335848"/>
    <lineage>
        <taxon>Eukaryota</taxon>
        <taxon>Fungi</taxon>
        <taxon>Dikarya</taxon>
        <taxon>Ascomycota</taxon>
        <taxon>Pezizomycotina</taxon>
        <taxon>Sordariomycetes</taxon>
        <taxon>Xylariomycetidae</taxon>
        <taxon>Amphisphaeriales</taxon>
        <taxon>Apiosporaceae</taxon>
        <taxon>Apiospora</taxon>
    </lineage>
</organism>
<reference evidence="5 6" key="1">
    <citation type="submission" date="2023-01" db="EMBL/GenBank/DDBJ databases">
        <title>Analysis of 21 Apiospora genomes using comparative genomics revels a genus with tremendous synthesis potential of carbohydrate active enzymes and secondary metabolites.</title>
        <authorList>
            <person name="Sorensen T."/>
        </authorList>
    </citation>
    <scope>NUCLEOTIDE SEQUENCE [LARGE SCALE GENOMIC DNA]</scope>
    <source>
        <strain evidence="5 6">CBS 24483</strain>
    </source>
</reference>
<feature type="compositionally biased region" description="Basic and acidic residues" evidence="4">
    <location>
        <begin position="695"/>
        <end position="708"/>
    </location>
</feature>
<dbReference type="PANTHER" id="PTHR24198">
    <property type="entry name" value="ANKYRIN REPEAT AND PROTEIN KINASE DOMAIN-CONTAINING PROTEIN"/>
    <property type="match status" value="1"/>
</dbReference>
<keyword evidence="6" id="KW-1185">Reference proteome</keyword>
<dbReference type="Pfam" id="PF12796">
    <property type="entry name" value="Ank_2"/>
    <property type="match status" value="2"/>
</dbReference>
<name>A0ABR1QKZ0_9PEZI</name>
<comment type="caution">
    <text evidence="5">The sequence shown here is derived from an EMBL/GenBank/DDBJ whole genome shotgun (WGS) entry which is preliminary data.</text>
</comment>
<proteinExistence type="predicted"/>
<keyword evidence="1" id="KW-0677">Repeat</keyword>
<dbReference type="InterPro" id="IPR036770">
    <property type="entry name" value="Ankyrin_rpt-contain_sf"/>
</dbReference>
<dbReference type="SUPFAM" id="SSF48403">
    <property type="entry name" value="Ankyrin repeat"/>
    <property type="match status" value="1"/>
</dbReference>
<accession>A0ABR1QKZ0</accession>
<feature type="repeat" description="ANK" evidence="3">
    <location>
        <begin position="517"/>
        <end position="549"/>
    </location>
</feature>
<dbReference type="Gene3D" id="1.25.40.20">
    <property type="entry name" value="Ankyrin repeat-containing domain"/>
    <property type="match status" value="1"/>
</dbReference>
<evidence type="ECO:0000256" key="1">
    <source>
        <dbReference type="ARBA" id="ARBA00022737"/>
    </source>
</evidence>
<dbReference type="RefSeq" id="XP_066702631.1">
    <property type="nucleotide sequence ID" value="XM_066842769.1"/>
</dbReference>
<sequence length="798" mass="88318">MATGIEIIGAVAAGIEIAKFSKSLVGLITDITKESSEIEHSLLHTKATIEGVARVFENVQKVIQVQEVTESDSLVAIVSDSGQYCAGLLKRIQDQLPELPEDAGLKKRVRAALTKKLNGKAIKEQVGFLRHYMQIAQLAVSAIESRQILRIDAKIDRMRNVLLELPAAPPYSPGSLEHIDYDRLRGTIDKLREAATTETSIYDPDIQSIFARGGEAVRVSSSDIDGLPSEIQKLLMEEPPPAPPQHDMVNDFEARGMLLKAANVDCPRPVPYEQEMEHEERRADILLRCATVRRQRRALGILNHLWDWESQQEDTSISPERLARLGSKLARLSLDSQRLGHSTEQQRADDRERASEVLNRSMEVLMASIQTLRPFPCDSMLSVGELFIHLLKENGKANYASSVKRVLPQKLGKELKGEMGPLPPDWPRRFEASRSNALEWCEPASLAKLDGTRLGKKTVGEHPDAVNLKFDVRSPDFHFDGVVEGISPLHLAVIYEEKDVVAEMLSEVEDVDVRSLDQSTPLMEAARSGNADIAQMLLDHGASVECVDAKMQRTVLHWCQTSDAQKGVSVAKLFLHGHVNSLLEQRDIDGKTALYLACETENRKMVELLVHRYQANVCVADQYGKTALHLTVDSNPKDRLEDRRRIARILLQGGADPDTSDSRDHTPSAPPRPGGRANPAHRGDETQPRRGRAGAHAERRAPPPDGRQRPQRAGLRAAQPDDLGHQPPAPPQLDLVPAQEQPRLGAERAGAADQPQRHHRRHYICTCGASDASADEQHGRCWGSHAAVDLSKLWASVA</sequence>
<dbReference type="SMART" id="SM00248">
    <property type="entry name" value="ANK"/>
    <property type="match status" value="4"/>
</dbReference>
<dbReference type="GeneID" id="92075831"/>
<evidence type="ECO:0000313" key="5">
    <source>
        <dbReference type="EMBL" id="KAK7957325.1"/>
    </source>
</evidence>
<evidence type="ECO:0008006" key="7">
    <source>
        <dbReference type="Google" id="ProtNLM"/>
    </source>
</evidence>
<evidence type="ECO:0000256" key="4">
    <source>
        <dbReference type="SAM" id="MobiDB-lite"/>
    </source>
</evidence>
<evidence type="ECO:0000313" key="6">
    <source>
        <dbReference type="Proteomes" id="UP001391051"/>
    </source>
</evidence>
<evidence type="ECO:0000256" key="3">
    <source>
        <dbReference type="PROSITE-ProRule" id="PRU00023"/>
    </source>
</evidence>
<feature type="repeat" description="ANK" evidence="3">
    <location>
        <begin position="484"/>
        <end position="516"/>
    </location>
</feature>
<keyword evidence="2 3" id="KW-0040">ANK repeat</keyword>
<dbReference type="PANTHER" id="PTHR24198:SF165">
    <property type="entry name" value="ANKYRIN REPEAT-CONTAINING PROTEIN-RELATED"/>
    <property type="match status" value="1"/>
</dbReference>
<feature type="region of interest" description="Disordered" evidence="4">
    <location>
        <begin position="651"/>
        <end position="735"/>
    </location>
</feature>
<protein>
    <recommendedName>
        <fullName evidence="7">Ankyrin repeat protein</fullName>
    </recommendedName>
</protein>
<dbReference type="EMBL" id="JAQQWE010000004">
    <property type="protein sequence ID" value="KAK7957325.1"/>
    <property type="molecule type" value="Genomic_DNA"/>
</dbReference>
<gene>
    <name evidence="5" type="ORF">PG986_006547</name>
</gene>
<evidence type="ECO:0000256" key="2">
    <source>
        <dbReference type="ARBA" id="ARBA00023043"/>
    </source>
</evidence>
<dbReference type="InterPro" id="IPR002110">
    <property type="entry name" value="Ankyrin_rpt"/>
</dbReference>
<dbReference type="PROSITE" id="PS50297">
    <property type="entry name" value="ANK_REP_REGION"/>
    <property type="match status" value="3"/>
</dbReference>